<dbReference type="EMBL" id="JAKGUD010000019">
    <property type="protein sequence ID" value="MCF4143596.1"/>
    <property type="molecule type" value="Genomic_DNA"/>
</dbReference>
<name>A0ABS9ETS2_9BACT</name>
<reference evidence="1 2" key="1">
    <citation type="submission" date="2022-01" db="EMBL/GenBank/DDBJ databases">
        <title>Dethiosulfovibrio faecalis sp. nov., a novel proteolytic, non-sulfur-reducing bacterium isolated from a marine aquaculture solid waste bioreactor.</title>
        <authorList>
            <person name="Grabowski S."/>
            <person name="Apolinario E."/>
            <person name="Schneider N."/>
            <person name="Marshall C.W."/>
            <person name="Sowers K.R."/>
        </authorList>
    </citation>
    <scope>NUCLEOTIDE SEQUENCE [LARGE SCALE GENOMIC DNA]</scope>
    <source>
        <strain evidence="1 2">DSM 12537</strain>
    </source>
</reference>
<gene>
    <name evidence="1" type="ORF">L2W38_12335</name>
</gene>
<accession>A0ABS9ETS2</accession>
<evidence type="ECO:0000313" key="1">
    <source>
        <dbReference type="EMBL" id="MCF4143596.1"/>
    </source>
</evidence>
<comment type="caution">
    <text evidence="1">The sequence shown here is derived from an EMBL/GenBank/DDBJ whole genome shotgun (WGS) entry which is preliminary data.</text>
</comment>
<protein>
    <submittedName>
        <fullName evidence="1">Uncharacterized protein</fullName>
    </submittedName>
</protein>
<proteinExistence type="predicted"/>
<dbReference type="Proteomes" id="UP001200430">
    <property type="component" value="Unassembled WGS sequence"/>
</dbReference>
<sequence length="66" mass="7239">MAHSKYRFISGLIDGIALCGDLSGAAMAEKVNELLPDAWAERDAENIAIDARAALARFKKERSYAR</sequence>
<organism evidence="1 2">
    <name type="scientific">Dethiosulfovibrio marinus</name>
    <dbReference type="NCBI Taxonomy" id="133532"/>
    <lineage>
        <taxon>Bacteria</taxon>
        <taxon>Thermotogati</taxon>
        <taxon>Synergistota</taxon>
        <taxon>Synergistia</taxon>
        <taxon>Synergistales</taxon>
        <taxon>Dethiosulfovibrionaceae</taxon>
        <taxon>Dethiosulfovibrio</taxon>
    </lineage>
</organism>
<evidence type="ECO:0000313" key="2">
    <source>
        <dbReference type="Proteomes" id="UP001200430"/>
    </source>
</evidence>
<dbReference type="RefSeq" id="WP_236100341.1">
    <property type="nucleotide sequence ID" value="NZ_JAKGUD010000019.1"/>
</dbReference>
<keyword evidence="2" id="KW-1185">Reference proteome</keyword>